<comment type="caution">
    <text evidence="4">The sequence shown here is derived from an EMBL/GenBank/DDBJ whole genome shotgun (WGS) entry which is preliminary data.</text>
</comment>
<organism evidence="4 5">
    <name type="scientific">Solirubrobacter deserti</name>
    <dbReference type="NCBI Taxonomy" id="2282478"/>
    <lineage>
        <taxon>Bacteria</taxon>
        <taxon>Bacillati</taxon>
        <taxon>Actinomycetota</taxon>
        <taxon>Thermoleophilia</taxon>
        <taxon>Solirubrobacterales</taxon>
        <taxon>Solirubrobacteraceae</taxon>
        <taxon>Solirubrobacter</taxon>
    </lineage>
</organism>
<dbReference type="Gene3D" id="2.130.10.80">
    <property type="entry name" value="Galactose oxidase/kelch, beta-propeller"/>
    <property type="match status" value="2"/>
</dbReference>
<dbReference type="Proteomes" id="UP001147700">
    <property type="component" value="Unassembled WGS sequence"/>
</dbReference>
<proteinExistence type="predicted"/>
<keyword evidence="1" id="KW-0880">Kelch repeat</keyword>
<keyword evidence="5" id="KW-1185">Reference proteome</keyword>
<dbReference type="EMBL" id="JAPCID010000006">
    <property type="protein sequence ID" value="MDA0136838.1"/>
    <property type="molecule type" value="Genomic_DNA"/>
</dbReference>
<dbReference type="InterPro" id="IPR037293">
    <property type="entry name" value="Gal_Oxidase_central_sf"/>
</dbReference>
<dbReference type="Gene3D" id="2.120.10.80">
    <property type="entry name" value="Kelch-type beta propeller"/>
    <property type="match status" value="1"/>
</dbReference>
<dbReference type="InterPro" id="IPR011043">
    <property type="entry name" value="Gal_Oxase/kelch_b-propeller"/>
</dbReference>
<dbReference type="InterPro" id="IPR006652">
    <property type="entry name" value="Kelch_1"/>
</dbReference>
<dbReference type="RefSeq" id="WP_202953704.1">
    <property type="nucleotide sequence ID" value="NZ_JAPCID010000006.1"/>
</dbReference>
<dbReference type="SUPFAM" id="SSF50965">
    <property type="entry name" value="Galactose oxidase, central domain"/>
    <property type="match status" value="1"/>
</dbReference>
<keyword evidence="2" id="KW-0677">Repeat</keyword>
<evidence type="ECO:0000256" key="2">
    <source>
        <dbReference type="ARBA" id="ARBA00022737"/>
    </source>
</evidence>
<dbReference type="SMART" id="SM00612">
    <property type="entry name" value="Kelch"/>
    <property type="match status" value="5"/>
</dbReference>
<sequence>MALVVPAATAHAQTPDNVWAPAGQIAEPLERAALAALPNGDALLIGGWTGTGAALTAAARYDAATKTWSAAHGLQDRRATATAVTLPDGRVLVSGGERLHDGYYLSQGGEVFDPATGDWSAAGSPLQTRVGHRSVVLADGRVLAVGGAINFINAMAETWNPVTNTWRVTGPSLRYRQYPAVARLKDGRVLAAGGGFTREVANADIYSPKTNRWTPVADMRVPRVGATAVTLSDGRVLVSGGFHYRDAAGALTHPALDSAEIYDPATNTWSDAPDMAAAHGEGSVSVRLTDGSALVLGGGTAVTERFDPATNTWTTLGSLSVARGDVSAARLSDGSVLAVGGSDSSRWAERLVPTVGPPDPESSSDAEVSSDASWSPAEATYGHPSPETPVDPEPTPDAVTVPGIVTPEPIGDPGPAPQEPAAVVAPVPTATPTPTKTSAGRLTIRSQRVKGTAVVVTARCTGGPCADRLTLRRGKTMLASKAFNARAGQTVAVRLKPRTRLPRRATSFKLELASQKVSVRALLKR</sequence>
<evidence type="ECO:0000313" key="4">
    <source>
        <dbReference type="EMBL" id="MDA0136838.1"/>
    </source>
</evidence>
<evidence type="ECO:0008006" key="6">
    <source>
        <dbReference type="Google" id="ProtNLM"/>
    </source>
</evidence>
<evidence type="ECO:0000256" key="1">
    <source>
        <dbReference type="ARBA" id="ARBA00022441"/>
    </source>
</evidence>
<gene>
    <name evidence="4" type="ORF">OJ962_04955</name>
</gene>
<feature type="compositionally biased region" description="Low complexity" evidence="3">
    <location>
        <begin position="361"/>
        <end position="375"/>
    </location>
</feature>
<feature type="region of interest" description="Disordered" evidence="3">
    <location>
        <begin position="336"/>
        <end position="421"/>
    </location>
</feature>
<dbReference type="PANTHER" id="PTHR46344:SF27">
    <property type="entry name" value="KELCH REPEAT SUPERFAMILY PROTEIN"/>
    <property type="match status" value="1"/>
</dbReference>
<name>A0ABT4RE83_9ACTN</name>
<evidence type="ECO:0000313" key="5">
    <source>
        <dbReference type="Proteomes" id="UP001147700"/>
    </source>
</evidence>
<dbReference type="PANTHER" id="PTHR46344">
    <property type="entry name" value="OS02G0202900 PROTEIN"/>
    <property type="match status" value="1"/>
</dbReference>
<accession>A0ABT4RE83</accession>
<feature type="compositionally biased region" description="Pro residues" evidence="3">
    <location>
        <begin position="386"/>
        <end position="395"/>
    </location>
</feature>
<evidence type="ECO:0000256" key="3">
    <source>
        <dbReference type="SAM" id="MobiDB-lite"/>
    </source>
</evidence>
<dbReference type="InterPro" id="IPR015915">
    <property type="entry name" value="Kelch-typ_b-propeller"/>
</dbReference>
<reference evidence="4" key="1">
    <citation type="submission" date="2022-10" db="EMBL/GenBank/DDBJ databases">
        <title>The WGS of Solirubrobacter sp. CPCC 204708.</title>
        <authorList>
            <person name="Jiang Z."/>
        </authorList>
    </citation>
    <scope>NUCLEOTIDE SEQUENCE</scope>
    <source>
        <strain evidence="4">CPCC 204708</strain>
    </source>
</reference>
<protein>
    <recommendedName>
        <fullName evidence="6">Galactose oxidase</fullName>
    </recommendedName>
</protein>
<dbReference type="Pfam" id="PF01344">
    <property type="entry name" value="Kelch_1"/>
    <property type="match status" value="2"/>
</dbReference>